<evidence type="ECO:0008006" key="3">
    <source>
        <dbReference type="Google" id="ProtNLM"/>
    </source>
</evidence>
<sequence length="184" mass="20603">MAGYTDRDCDRTGEACPLENYVVVLTPDALSGDYPGQLFFCPEGSNPDTGECSLDLVSLADGERYQIERRKVMGTLKPERLPEDAKLQLSQIRPYDAGNPSVQDPLFSGYCFLQDGKYTSGVWLCGPEEAEAYVRMQMPYQHRILICDREDLAVMEVQEGQVIFPAPGNNRGFLQEAENGMEFK</sequence>
<reference evidence="1 2" key="1">
    <citation type="submission" date="2016-08" db="EMBL/GenBank/DDBJ databases">
        <title>Characterization of Isolates of Eisenbergiella tayi Derived from Blood Cultures, Using Whole Genome Sequencing.</title>
        <authorList>
            <person name="Bernier A.-M."/>
            <person name="Burdz T."/>
            <person name="Wiebe D."/>
            <person name="Bernard K."/>
        </authorList>
    </citation>
    <scope>NUCLEOTIDE SEQUENCE [LARGE SCALE GENOMIC DNA]</scope>
    <source>
        <strain evidence="1 2">NML120146</strain>
    </source>
</reference>
<keyword evidence="2" id="KW-1185">Reference proteome</keyword>
<organism evidence="1 2">
    <name type="scientific">Eisenbergiella tayi</name>
    <dbReference type="NCBI Taxonomy" id="1432052"/>
    <lineage>
        <taxon>Bacteria</taxon>
        <taxon>Bacillati</taxon>
        <taxon>Bacillota</taxon>
        <taxon>Clostridia</taxon>
        <taxon>Lachnospirales</taxon>
        <taxon>Lachnospiraceae</taxon>
        <taxon>Eisenbergiella</taxon>
    </lineage>
</organism>
<accession>A0ABX3AH52</accession>
<dbReference type="EMBL" id="MEHD01000022">
    <property type="protein sequence ID" value="ODR57036.1"/>
    <property type="molecule type" value="Genomic_DNA"/>
</dbReference>
<evidence type="ECO:0000313" key="2">
    <source>
        <dbReference type="Proteomes" id="UP000094869"/>
    </source>
</evidence>
<gene>
    <name evidence="1" type="ORF">BEI63_12765</name>
</gene>
<dbReference type="RefSeq" id="WP_069410223.1">
    <property type="nucleotide sequence ID" value="NZ_JAQCZP010000018.1"/>
</dbReference>
<name>A0ABX3AH52_9FIRM</name>
<proteinExistence type="predicted"/>
<evidence type="ECO:0000313" key="1">
    <source>
        <dbReference type="EMBL" id="ODR57036.1"/>
    </source>
</evidence>
<comment type="caution">
    <text evidence="1">The sequence shown here is derived from an EMBL/GenBank/DDBJ whole genome shotgun (WGS) entry which is preliminary data.</text>
</comment>
<protein>
    <recommendedName>
        <fullName evidence="3">Lipoprotein</fullName>
    </recommendedName>
</protein>
<dbReference type="Proteomes" id="UP000094869">
    <property type="component" value="Unassembled WGS sequence"/>
</dbReference>